<dbReference type="EMBL" id="JAMWDU010000003">
    <property type="protein sequence ID" value="MCP8887596.1"/>
    <property type="molecule type" value="Genomic_DNA"/>
</dbReference>
<dbReference type="AlphaFoldDB" id="A0A9Q4APZ1"/>
<dbReference type="Proteomes" id="UP001060275">
    <property type="component" value="Unassembled WGS sequence"/>
</dbReference>
<sequence>MKKTIIATTIAALLASSAVPAIAQDAAVGVGVDAGAGVSAETPALDAKAGAGVDASANAAANASDMADNNYGSVVAALKSNADFDFTAVTEDTEITIVLLSSLKGEAENNAAALDNELAANADAQADLSASISENAAIMAKLEAEGYAAEDVVTLKTKADGSVIVYVDDRA</sequence>
<name>A0A9Q4APZ1_9HYPH</name>
<evidence type="ECO:0000313" key="2">
    <source>
        <dbReference type="EMBL" id="MCP8887596.1"/>
    </source>
</evidence>
<dbReference type="RefSeq" id="WP_254674664.1">
    <property type="nucleotide sequence ID" value="NZ_JAMWDU010000003.1"/>
</dbReference>
<evidence type="ECO:0000256" key="1">
    <source>
        <dbReference type="SAM" id="SignalP"/>
    </source>
</evidence>
<comment type="caution">
    <text evidence="2">The sequence shown here is derived from an EMBL/GenBank/DDBJ whole genome shotgun (WGS) entry which is preliminary data.</text>
</comment>
<feature type="chain" id="PRO_5040401628" description="PepSY domain-containing protein" evidence="1">
    <location>
        <begin position="24"/>
        <end position="171"/>
    </location>
</feature>
<organism evidence="2 3">
    <name type="scientific">Devosia ureilytica</name>
    <dbReference type="NCBI Taxonomy" id="2952754"/>
    <lineage>
        <taxon>Bacteria</taxon>
        <taxon>Pseudomonadati</taxon>
        <taxon>Pseudomonadota</taxon>
        <taxon>Alphaproteobacteria</taxon>
        <taxon>Hyphomicrobiales</taxon>
        <taxon>Devosiaceae</taxon>
        <taxon>Devosia</taxon>
    </lineage>
</organism>
<feature type="signal peptide" evidence="1">
    <location>
        <begin position="1"/>
        <end position="23"/>
    </location>
</feature>
<protein>
    <recommendedName>
        <fullName evidence="4">PepSY domain-containing protein</fullName>
    </recommendedName>
</protein>
<accession>A0A9Q4APZ1</accession>
<evidence type="ECO:0000313" key="3">
    <source>
        <dbReference type="Proteomes" id="UP001060275"/>
    </source>
</evidence>
<evidence type="ECO:0008006" key="4">
    <source>
        <dbReference type="Google" id="ProtNLM"/>
    </source>
</evidence>
<keyword evidence="3" id="KW-1185">Reference proteome</keyword>
<proteinExistence type="predicted"/>
<gene>
    <name evidence="2" type="ORF">NF348_10800</name>
</gene>
<reference evidence="2" key="1">
    <citation type="submission" date="2022-06" db="EMBL/GenBank/DDBJ databases">
        <title>Devosia sp. XJ19-45 genome assembly.</title>
        <authorList>
            <person name="Li B."/>
            <person name="Cai M."/>
            <person name="Nie G."/>
            <person name="Li W."/>
        </authorList>
    </citation>
    <scope>NUCLEOTIDE SEQUENCE</scope>
    <source>
        <strain evidence="2">XJ19-45</strain>
    </source>
</reference>
<keyword evidence="1" id="KW-0732">Signal</keyword>